<dbReference type="STRING" id="2017.SAMN05444320_106139"/>
<evidence type="ECO:0000256" key="2">
    <source>
        <dbReference type="ARBA" id="ARBA00022475"/>
    </source>
</evidence>
<keyword evidence="5 7" id="KW-0472">Membrane</keyword>
<feature type="domain" description="DUF3817" evidence="8">
    <location>
        <begin position="7"/>
        <end position="94"/>
    </location>
</feature>
<evidence type="ECO:0000256" key="1">
    <source>
        <dbReference type="ARBA" id="ARBA00004651"/>
    </source>
</evidence>
<evidence type="ECO:0000256" key="7">
    <source>
        <dbReference type="SAM" id="Phobius"/>
    </source>
</evidence>
<evidence type="ECO:0000256" key="5">
    <source>
        <dbReference type="ARBA" id="ARBA00023136"/>
    </source>
</evidence>
<evidence type="ECO:0000256" key="4">
    <source>
        <dbReference type="ARBA" id="ARBA00022989"/>
    </source>
</evidence>
<feature type="transmembrane region" description="Helical" evidence="7">
    <location>
        <begin position="38"/>
        <end position="61"/>
    </location>
</feature>
<reference evidence="9 10" key="1">
    <citation type="submission" date="2016-11" db="EMBL/GenBank/DDBJ databases">
        <authorList>
            <person name="Jaros S."/>
            <person name="Januszkiewicz K."/>
            <person name="Wedrychowicz H."/>
        </authorList>
    </citation>
    <scope>NUCLEOTIDE SEQUENCE [LARGE SCALE GENOMIC DNA]</scope>
    <source>
        <strain evidence="9 10">DSM 44523</strain>
    </source>
</reference>
<dbReference type="OrthoDB" id="3396203at2"/>
<organism evidence="9 10">
    <name type="scientific">Streptoalloteichus hindustanus</name>
    <dbReference type="NCBI Taxonomy" id="2017"/>
    <lineage>
        <taxon>Bacteria</taxon>
        <taxon>Bacillati</taxon>
        <taxon>Actinomycetota</taxon>
        <taxon>Actinomycetes</taxon>
        <taxon>Pseudonocardiales</taxon>
        <taxon>Pseudonocardiaceae</taxon>
        <taxon>Streptoalloteichus</taxon>
    </lineage>
</organism>
<accession>A0A1M5GJB2</accession>
<keyword evidence="2" id="KW-1003">Cell membrane</keyword>
<feature type="region of interest" description="Disordered" evidence="6">
    <location>
        <begin position="97"/>
        <end position="122"/>
    </location>
</feature>
<dbReference type="Pfam" id="PF12823">
    <property type="entry name" value="DUF3817"/>
    <property type="match status" value="1"/>
</dbReference>
<evidence type="ECO:0000313" key="10">
    <source>
        <dbReference type="Proteomes" id="UP000184501"/>
    </source>
</evidence>
<dbReference type="InterPro" id="IPR023845">
    <property type="entry name" value="DUF3817_TM"/>
</dbReference>
<keyword evidence="4 7" id="KW-1133">Transmembrane helix</keyword>
<evidence type="ECO:0000313" key="9">
    <source>
        <dbReference type="EMBL" id="SHG03592.1"/>
    </source>
</evidence>
<proteinExistence type="predicted"/>
<protein>
    <submittedName>
        <fullName evidence="9">Integral membrane protein</fullName>
    </submittedName>
</protein>
<dbReference type="AlphaFoldDB" id="A0A1M5GJB2"/>
<feature type="transmembrane region" description="Helical" evidence="7">
    <location>
        <begin position="12"/>
        <end position="32"/>
    </location>
</feature>
<gene>
    <name evidence="9" type="ORF">SAMN05444320_106139</name>
</gene>
<dbReference type="PANTHER" id="PTHR40077:SF1">
    <property type="entry name" value="MEMBRANE PROTEIN"/>
    <property type="match status" value="1"/>
</dbReference>
<name>A0A1M5GJB2_STRHI</name>
<sequence length="122" mass="13210">MLSSPAARFRAIAFAEAVSWAALLIGMLFKYVVASNPIGVKIFGPVHGLLFVVYVIVVLLVREPLRWNGKTTVWALIASVPPFGTVVFERWASRTGRLAAPARSNDDDVADIDDAEATPARS</sequence>
<feature type="compositionally biased region" description="Acidic residues" evidence="6">
    <location>
        <begin position="107"/>
        <end position="116"/>
    </location>
</feature>
<evidence type="ECO:0000256" key="6">
    <source>
        <dbReference type="SAM" id="MobiDB-lite"/>
    </source>
</evidence>
<dbReference type="PANTHER" id="PTHR40077">
    <property type="entry name" value="MEMBRANE PROTEIN-RELATED"/>
    <property type="match status" value="1"/>
</dbReference>
<dbReference type="NCBIfam" id="TIGR03954">
    <property type="entry name" value="integ_memb_HG"/>
    <property type="match status" value="1"/>
</dbReference>
<evidence type="ECO:0000256" key="3">
    <source>
        <dbReference type="ARBA" id="ARBA00022692"/>
    </source>
</evidence>
<dbReference type="EMBL" id="FQVN01000006">
    <property type="protein sequence ID" value="SHG03592.1"/>
    <property type="molecule type" value="Genomic_DNA"/>
</dbReference>
<dbReference type="Proteomes" id="UP000184501">
    <property type="component" value="Unassembled WGS sequence"/>
</dbReference>
<keyword evidence="3 7" id="KW-0812">Transmembrane</keyword>
<comment type="subcellular location">
    <subcellularLocation>
        <location evidence="1">Cell membrane</location>
        <topology evidence="1">Multi-pass membrane protein</topology>
    </subcellularLocation>
</comment>
<evidence type="ECO:0000259" key="8">
    <source>
        <dbReference type="Pfam" id="PF12823"/>
    </source>
</evidence>
<dbReference type="GO" id="GO:0005886">
    <property type="term" value="C:plasma membrane"/>
    <property type="evidence" value="ECO:0007669"/>
    <property type="project" value="UniProtKB-SubCell"/>
</dbReference>
<keyword evidence="10" id="KW-1185">Reference proteome</keyword>
<dbReference type="RefSeq" id="WP_083959844.1">
    <property type="nucleotide sequence ID" value="NZ_FQVN01000006.1"/>
</dbReference>